<feature type="compositionally biased region" description="Polar residues" evidence="2">
    <location>
        <begin position="71"/>
        <end position="80"/>
    </location>
</feature>
<evidence type="ECO:0000313" key="5">
    <source>
        <dbReference type="Proteomes" id="UP001303373"/>
    </source>
</evidence>
<dbReference type="AlphaFoldDB" id="A0AAQ3M7Y9"/>
<dbReference type="PANTHER" id="PTHR23176:SF125">
    <property type="entry name" value="GTPASE ACTIVATOR (BEM2), PUTATIVE (AFU_ORTHOLOGUE AFUA_7G04450)-RELATED"/>
    <property type="match status" value="1"/>
</dbReference>
<feature type="compositionally biased region" description="Basic and acidic residues" evidence="2">
    <location>
        <begin position="185"/>
        <end position="200"/>
    </location>
</feature>
<dbReference type="Gene3D" id="1.10.555.10">
    <property type="entry name" value="Rho GTPase activation protein"/>
    <property type="match status" value="1"/>
</dbReference>
<keyword evidence="1" id="KW-0343">GTPase activation</keyword>
<evidence type="ECO:0000259" key="3">
    <source>
        <dbReference type="PROSITE" id="PS50238"/>
    </source>
</evidence>
<evidence type="ECO:0000256" key="2">
    <source>
        <dbReference type="SAM" id="MobiDB-lite"/>
    </source>
</evidence>
<accession>A0AAQ3M7Y9</accession>
<evidence type="ECO:0000256" key="1">
    <source>
        <dbReference type="ARBA" id="ARBA00022468"/>
    </source>
</evidence>
<feature type="domain" description="Rho-GAP" evidence="3">
    <location>
        <begin position="320"/>
        <end position="522"/>
    </location>
</feature>
<dbReference type="PANTHER" id="PTHR23176">
    <property type="entry name" value="RHO/RAC/CDC GTPASE-ACTIVATING PROTEIN"/>
    <property type="match status" value="1"/>
</dbReference>
<feature type="compositionally biased region" description="Low complexity" evidence="2">
    <location>
        <begin position="554"/>
        <end position="566"/>
    </location>
</feature>
<dbReference type="PROSITE" id="PS50238">
    <property type="entry name" value="RHOGAP"/>
    <property type="match status" value="1"/>
</dbReference>
<feature type="compositionally biased region" description="Low complexity" evidence="2">
    <location>
        <begin position="264"/>
        <end position="286"/>
    </location>
</feature>
<dbReference type="InterPro" id="IPR050729">
    <property type="entry name" value="Rho-GAP"/>
</dbReference>
<dbReference type="CDD" id="cd00159">
    <property type="entry name" value="RhoGAP"/>
    <property type="match status" value="1"/>
</dbReference>
<sequence length="631" mass="70220">MPPTNPADLSIDLRSANEGKAGRPTSSPINLEGVDLSSFGGDITGLDLPSLPLRQRSPPSSPRQQQREASSKNLLNNFKSRISPGADSKGQMQGQRNQAKENGDDYRHGNSSMSKIYHLRKAAGSTPELSLVGSAENVNKIPVSNQSSISTARPQATPQQSEESLVTAKKEKAFRNPLIRRKSRRDSNSKPKFDGRRPSLDEPPNTAPLSSDWPGSDMRMQQMGRGDRRGKSAERAAASESDENPTAKDTRPFTKEKEKGGFGKNVVNKARSGGGNLLNRLGKIGRSSSSHEKEIPDSEYVLKVINLPLVEQTRITRISKDLGSCRDKTEYWMPSLPWRCIDYLNLNCESEGLYRVPGSGPQVKHWQRRFDTELDVDLLSEVELYDPNNIGSMFKSWLRDLPTEIMPSKIQLALGVELEKENPDYAKMGQPAPQKLRDALSELPPFNYYLLFAITCHLSLLLSHKEQNKMDLNNLSICIGPCLKLERWLFNYLVGEWRHCWQGCFTEKQFLEIETAHERGSEPKVPASDNANNGVKSRNNGMHKQSFGDERVQSSGSGSVASKSGSQDTPRRPIEPYAPLELRRPGTSEDFMTSMEPSLMGTPKPKNGHNRSQSDLLASPRTPKAGDRNRD</sequence>
<dbReference type="EMBL" id="CP138585">
    <property type="protein sequence ID" value="WPH01571.1"/>
    <property type="molecule type" value="Genomic_DNA"/>
</dbReference>
<dbReference type="SMART" id="SM00324">
    <property type="entry name" value="RhoGAP"/>
    <property type="match status" value="1"/>
</dbReference>
<dbReference type="Proteomes" id="UP001303373">
    <property type="component" value="Chromosome 6"/>
</dbReference>
<feature type="region of interest" description="Disordered" evidence="2">
    <location>
        <begin position="1"/>
        <end position="125"/>
    </location>
</feature>
<feature type="compositionally biased region" description="Polar residues" evidence="2">
    <location>
        <begin position="142"/>
        <end position="164"/>
    </location>
</feature>
<dbReference type="InterPro" id="IPR008936">
    <property type="entry name" value="Rho_GTPase_activation_prot"/>
</dbReference>
<feature type="region of interest" description="Disordered" evidence="2">
    <location>
        <begin position="517"/>
        <end position="631"/>
    </location>
</feature>
<organism evidence="4 5">
    <name type="scientific">Acrodontium crateriforme</name>
    <dbReference type="NCBI Taxonomy" id="150365"/>
    <lineage>
        <taxon>Eukaryota</taxon>
        <taxon>Fungi</taxon>
        <taxon>Dikarya</taxon>
        <taxon>Ascomycota</taxon>
        <taxon>Pezizomycotina</taxon>
        <taxon>Dothideomycetes</taxon>
        <taxon>Dothideomycetidae</taxon>
        <taxon>Mycosphaerellales</taxon>
        <taxon>Teratosphaeriaceae</taxon>
        <taxon>Acrodontium</taxon>
    </lineage>
</organism>
<feature type="region of interest" description="Disordered" evidence="2">
    <location>
        <begin position="142"/>
        <end position="291"/>
    </location>
</feature>
<dbReference type="SUPFAM" id="SSF48350">
    <property type="entry name" value="GTPase activation domain, GAP"/>
    <property type="match status" value="1"/>
</dbReference>
<feature type="compositionally biased region" description="Basic and acidic residues" evidence="2">
    <location>
        <begin position="98"/>
        <end position="108"/>
    </location>
</feature>
<feature type="compositionally biased region" description="Low complexity" evidence="2">
    <location>
        <begin position="48"/>
        <end position="64"/>
    </location>
</feature>
<dbReference type="GO" id="GO:0007165">
    <property type="term" value="P:signal transduction"/>
    <property type="evidence" value="ECO:0007669"/>
    <property type="project" value="InterPro"/>
</dbReference>
<proteinExistence type="predicted"/>
<dbReference type="GO" id="GO:0005096">
    <property type="term" value="F:GTPase activator activity"/>
    <property type="evidence" value="ECO:0007669"/>
    <property type="project" value="UniProtKB-KW"/>
</dbReference>
<gene>
    <name evidence="4" type="ORF">R9X50_00441900</name>
</gene>
<feature type="compositionally biased region" description="Basic and acidic residues" evidence="2">
    <location>
        <begin position="225"/>
        <end position="234"/>
    </location>
</feature>
<protein>
    <recommendedName>
        <fullName evidence="3">Rho-GAP domain-containing protein</fullName>
    </recommendedName>
</protein>
<dbReference type="Pfam" id="PF00620">
    <property type="entry name" value="RhoGAP"/>
    <property type="match status" value="1"/>
</dbReference>
<feature type="compositionally biased region" description="Polar residues" evidence="2">
    <location>
        <begin position="529"/>
        <end position="543"/>
    </location>
</feature>
<reference evidence="4 5" key="1">
    <citation type="submission" date="2023-11" db="EMBL/GenBank/DDBJ databases">
        <title>An acidophilic fungus is an integral part of prey digestion in a carnivorous sundew plant.</title>
        <authorList>
            <person name="Tsai I.J."/>
        </authorList>
    </citation>
    <scope>NUCLEOTIDE SEQUENCE [LARGE SCALE GENOMIC DNA]</scope>
    <source>
        <strain evidence="4">169a</strain>
    </source>
</reference>
<keyword evidence="5" id="KW-1185">Reference proteome</keyword>
<dbReference type="GO" id="GO:0005938">
    <property type="term" value="C:cell cortex"/>
    <property type="evidence" value="ECO:0007669"/>
    <property type="project" value="UniProtKB-ARBA"/>
</dbReference>
<name>A0AAQ3M7Y9_9PEZI</name>
<dbReference type="InterPro" id="IPR000198">
    <property type="entry name" value="RhoGAP_dom"/>
</dbReference>
<evidence type="ECO:0000313" key="4">
    <source>
        <dbReference type="EMBL" id="WPH01571.1"/>
    </source>
</evidence>
<feature type="compositionally biased region" description="Basic and acidic residues" evidence="2">
    <location>
        <begin position="245"/>
        <end position="261"/>
    </location>
</feature>